<dbReference type="Proteomes" id="UP000507245">
    <property type="component" value="Unassembled WGS sequence"/>
</dbReference>
<proteinExistence type="predicted"/>
<evidence type="ECO:0000313" key="2">
    <source>
        <dbReference type="Proteomes" id="UP000507245"/>
    </source>
</evidence>
<evidence type="ECO:0000313" key="1">
    <source>
        <dbReference type="EMBL" id="CAB4293089.1"/>
    </source>
</evidence>
<name>A0A6J5VUT6_PRUAR</name>
<sequence>MWEFFNISSKMKARHKFPQRGVGLLESRGRNGSSESDQSWSFVMLFGDG</sequence>
<dbReference type="EMBL" id="CAEKKB010000001">
    <property type="protein sequence ID" value="CAB4293089.1"/>
    <property type="molecule type" value="Genomic_DNA"/>
</dbReference>
<gene>
    <name evidence="1" type="ORF">ORAREDHAP_LOCUS1807</name>
</gene>
<accession>A0A6J5VUT6</accession>
<dbReference type="AlphaFoldDB" id="A0A6J5VUT6"/>
<reference evidence="2" key="1">
    <citation type="journal article" date="2020" name="Genome Biol.">
        <title>Gamete binning: chromosome-level and haplotype-resolved genome assembly enabled by high-throughput single-cell sequencing of gamete genomes.</title>
        <authorList>
            <person name="Campoy J.A."/>
            <person name="Sun H."/>
            <person name="Goel M."/>
            <person name="Jiao W.-B."/>
            <person name="Folz-Donahue K."/>
            <person name="Wang N."/>
            <person name="Rubio M."/>
            <person name="Liu C."/>
            <person name="Kukat C."/>
            <person name="Ruiz D."/>
            <person name="Huettel B."/>
            <person name="Schneeberger K."/>
        </authorList>
    </citation>
    <scope>NUCLEOTIDE SEQUENCE [LARGE SCALE GENOMIC DNA]</scope>
    <source>
        <strain evidence="2">cv. Rojo Pasion</strain>
    </source>
</reference>
<keyword evidence="2" id="KW-1185">Reference proteome</keyword>
<protein>
    <submittedName>
        <fullName evidence="1">Uncharacterized protein</fullName>
    </submittedName>
</protein>
<organism evidence="1 2">
    <name type="scientific">Prunus armeniaca</name>
    <name type="common">Apricot</name>
    <name type="synonym">Armeniaca vulgaris</name>
    <dbReference type="NCBI Taxonomy" id="36596"/>
    <lineage>
        <taxon>Eukaryota</taxon>
        <taxon>Viridiplantae</taxon>
        <taxon>Streptophyta</taxon>
        <taxon>Embryophyta</taxon>
        <taxon>Tracheophyta</taxon>
        <taxon>Spermatophyta</taxon>
        <taxon>Magnoliopsida</taxon>
        <taxon>eudicotyledons</taxon>
        <taxon>Gunneridae</taxon>
        <taxon>Pentapetalae</taxon>
        <taxon>rosids</taxon>
        <taxon>fabids</taxon>
        <taxon>Rosales</taxon>
        <taxon>Rosaceae</taxon>
        <taxon>Amygdaloideae</taxon>
        <taxon>Amygdaleae</taxon>
        <taxon>Prunus</taxon>
    </lineage>
</organism>